<sequence length="82" mass="9141">MNQVDSNIKEVEELGAKIGYGELMSIASGLWRHSLREKGYPVSGAFIPTCPPFVKEDCLFPETIEGGDKRITNYYNTKNGTK</sequence>
<name>A0A8E4UY98_9CAUD</name>
<gene>
    <name evidence="1" type="ORF">Molly1_151</name>
</gene>
<evidence type="ECO:0000313" key="1">
    <source>
        <dbReference type="EMBL" id="QQO97446.1"/>
    </source>
</evidence>
<accession>A0A8E4UY98</accession>
<keyword evidence="2" id="KW-1185">Reference proteome</keyword>
<evidence type="ECO:0000313" key="2">
    <source>
        <dbReference type="Proteomes" id="UP000693768"/>
    </source>
</evidence>
<dbReference type="Proteomes" id="UP000693768">
    <property type="component" value="Segment"/>
</dbReference>
<dbReference type="EMBL" id="MT732451">
    <property type="protein sequence ID" value="QQO97446.1"/>
    <property type="molecule type" value="Genomic_DNA"/>
</dbReference>
<organism evidence="1 2">
    <name type="scientific">Maribacter phage Molly_1</name>
    <dbReference type="NCBI Taxonomy" id="2745685"/>
    <lineage>
        <taxon>Viruses</taxon>
        <taxon>Duplodnaviria</taxon>
        <taxon>Heunggongvirae</taxon>
        <taxon>Uroviricota</taxon>
        <taxon>Caudoviricetes</taxon>
        <taxon>Molycolviridae</taxon>
        <taxon>Mollyvirus</taxon>
        <taxon>Mollyvirus molly</taxon>
    </lineage>
</organism>
<protein>
    <submittedName>
        <fullName evidence="1">Uncharacterized protein</fullName>
    </submittedName>
</protein>
<reference evidence="1" key="1">
    <citation type="submission" date="2020-07" db="EMBL/GenBank/DDBJ databases">
        <title>Highly diverse flavobacterial phages as mortality factor during North Sea spring blooms.</title>
        <authorList>
            <person name="Bartlau N."/>
            <person name="Wichels A."/>
            <person name="Krohne G."/>
            <person name="Adriaenssens E.M."/>
            <person name="Heins A."/>
            <person name="Fuchs B.M."/>
            <person name="Amann R."/>
            <person name="Moraru C."/>
        </authorList>
    </citation>
    <scope>NUCLEOTIDE SEQUENCE</scope>
</reference>
<proteinExistence type="predicted"/>